<proteinExistence type="predicted"/>
<dbReference type="InterPro" id="IPR052158">
    <property type="entry name" value="INH-QAR"/>
</dbReference>
<evidence type="ECO:0000313" key="3">
    <source>
        <dbReference type="Proteomes" id="UP000294963"/>
    </source>
</evidence>
<evidence type="ECO:0000259" key="1">
    <source>
        <dbReference type="Pfam" id="PF01965"/>
    </source>
</evidence>
<dbReference type="PANTHER" id="PTHR43130">
    <property type="entry name" value="ARAC-FAMILY TRANSCRIPTIONAL REGULATOR"/>
    <property type="match status" value="1"/>
</dbReference>
<dbReference type="Proteomes" id="UP000294963">
    <property type="component" value="Unassembled WGS sequence"/>
</dbReference>
<keyword evidence="3" id="KW-1185">Reference proteome</keyword>
<dbReference type="AlphaFoldDB" id="A0A4R1XWD4"/>
<dbReference type="Pfam" id="PF01965">
    <property type="entry name" value="DJ-1_PfpI"/>
    <property type="match status" value="1"/>
</dbReference>
<dbReference type="PANTHER" id="PTHR43130:SF14">
    <property type="entry name" value="DJ-1_PFPI DOMAIN-CONTAINING PROTEIN"/>
    <property type="match status" value="1"/>
</dbReference>
<dbReference type="EMBL" id="SLVJ01000005">
    <property type="protein sequence ID" value="TCM68356.1"/>
    <property type="molecule type" value="Genomic_DNA"/>
</dbReference>
<accession>A0A4R1XWD4</accession>
<comment type="caution">
    <text evidence="2">The sequence shown here is derived from an EMBL/GenBank/DDBJ whole genome shotgun (WGS) entry which is preliminary data.</text>
</comment>
<dbReference type="GO" id="GO:0006355">
    <property type="term" value="P:regulation of DNA-templated transcription"/>
    <property type="evidence" value="ECO:0007669"/>
    <property type="project" value="TreeGrafter"/>
</dbReference>
<protein>
    <submittedName>
        <fullName evidence="2">DJ-1/PfpI family protein</fullName>
    </submittedName>
</protein>
<dbReference type="Gene3D" id="3.40.50.880">
    <property type="match status" value="1"/>
</dbReference>
<gene>
    <name evidence="2" type="ORF">EC844_10559</name>
</gene>
<evidence type="ECO:0000313" key="2">
    <source>
        <dbReference type="EMBL" id="TCM68356.1"/>
    </source>
</evidence>
<name>A0A4R1XWD4_ACICA</name>
<dbReference type="SUPFAM" id="SSF52317">
    <property type="entry name" value="Class I glutamine amidotransferase-like"/>
    <property type="match status" value="1"/>
</dbReference>
<reference evidence="2 3" key="1">
    <citation type="submission" date="2019-03" db="EMBL/GenBank/DDBJ databases">
        <title>Genomic analyses of the natural microbiome of Caenorhabditis elegans.</title>
        <authorList>
            <person name="Samuel B."/>
        </authorList>
    </citation>
    <scope>NUCLEOTIDE SEQUENCE [LARGE SCALE GENOMIC DNA]</scope>
    <source>
        <strain evidence="2 3">JUb89</strain>
    </source>
</reference>
<sequence>MINVGIVIFDEVDVLDFAGPFEVFGISLDAKSQALFNVFTVAEKRHIKAQNGLLIQANYLFYHHPEIDVLVIAGGSAAKVVELHNPEMKRWLNQVQPDCQITLSISTGSFILAEMGLLNGRSATTHHLDIERMTLDYPRIEVIDQVQYVDQGHIISAAGGTSALYASLYVVAKLTESSVAEATAGYMAFDWRDDHADK</sequence>
<dbReference type="InterPro" id="IPR029062">
    <property type="entry name" value="Class_I_gatase-like"/>
</dbReference>
<organism evidence="2 3">
    <name type="scientific">Acinetobacter calcoaceticus</name>
    <dbReference type="NCBI Taxonomy" id="471"/>
    <lineage>
        <taxon>Bacteria</taxon>
        <taxon>Pseudomonadati</taxon>
        <taxon>Pseudomonadota</taxon>
        <taxon>Gammaproteobacteria</taxon>
        <taxon>Moraxellales</taxon>
        <taxon>Moraxellaceae</taxon>
        <taxon>Acinetobacter</taxon>
        <taxon>Acinetobacter calcoaceticus/baumannii complex</taxon>
    </lineage>
</organism>
<feature type="domain" description="DJ-1/PfpI" evidence="1">
    <location>
        <begin position="4"/>
        <end position="166"/>
    </location>
</feature>
<dbReference type="InterPro" id="IPR002818">
    <property type="entry name" value="DJ-1/PfpI"/>
</dbReference>
<dbReference type="CDD" id="cd03139">
    <property type="entry name" value="GATase1_PfpI_2"/>
    <property type="match status" value="1"/>
</dbReference>